<dbReference type="Proteomes" id="UP000244855">
    <property type="component" value="Unassembled WGS sequence"/>
</dbReference>
<evidence type="ECO:0000313" key="2">
    <source>
        <dbReference type="Proteomes" id="UP000244855"/>
    </source>
</evidence>
<name>A0A2V1D7E9_9PLEO</name>
<reference evidence="1 2" key="1">
    <citation type="journal article" date="2018" name="Sci. Rep.">
        <title>Comparative genomics provides insights into the lifestyle and reveals functional heterogeneity of dark septate endophytic fungi.</title>
        <authorList>
            <person name="Knapp D.G."/>
            <person name="Nemeth J.B."/>
            <person name="Barry K."/>
            <person name="Hainaut M."/>
            <person name="Henrissat B."/>
            <person name="Johnson J."/>
            <person name="Kuo A."/>
            <person name="Lim J.H.P."/>
            <person name="Lipzen A."/>
            <person name="Nolan M."/>
            <person name="Ohm R.A."/>
            <person name="Tamas L."/>
            <person name="Grigoriev I.V."/>
            <person name="Spatafora J.W."/>
            <person name="Nagy L.G."/>
            <person name="Kovacs G.M."/>
        </authorList>
    </citation>
    <scope>NUCLEOTIDE SEQUENCE [LARGE SCALE GENOMIC DNA]</scope>
    <source>
        <strain evidence="1 2">DSE2036</strain>
    </source>
</reference>
<dbReference type="AlphaFoldDB" id="A0A2V1D7E9"/>
<accession>A0A2V1D7E9</accession>
<keyword evidence="2" id="KW-1185">Reference proteome</keyword>
<organism evidence="1 2">
    <name type="scientific">Periconia macrospinosa</name>
    <dbReference type="NCBI Taxonomy" id="97972"/>
    <lineage>
        <taxon>Eukaryota</taxon>
        <taxon>Fungi</taxon>
        <taxon>Dikarya</taxon>
        <taxon>Ascomycota</taxon>
        <taxon>Pezizomycotina</taxon>
        <taxon>Dothideomycetes</taxon>
        <taxon>Pleosporomycetidae</taxon>
        <taxon>Pleosporales</taxon>
        <taxon>Massarineae</taxon>
        <taxon>Periconiaceae</taxon>
        <taxon>Periconia</taxon>
    </lineage>
</organism>
<sequence length="205" mass="22938">MWYVQCTEWVNRIRRNIPTCGSWEGALISTWGTKLGQHASTTATLHGLVHMNTSPGMPYSTTLGLCCNLLVAWNGLGSQQAICQYVAHMWCLLSRDALLQGRANIPNNMENKQARTSMRQTEGRCATDGGHVLELKSIMPAAVACHGIYIPDYCVHNAAHVQVRRSGGWDGLTLDNEGHDPWNCYLSYQQLPFSWPHGSNWDFDF</sequence>
<evidence type="ECO:0000313" key="1">
    <source>
        <dbReference type="EMBL" id="PVH93972.1"/>
    </source>
</evidence>
<protein>
    <submittedName>
        <fullName evidence="1">Uncharacterized protein</fullName>
    </submittedName>
</protein>
<gene>
    <name evidence="1" type="ORF">DM02DRAFT_206826</name>
</gene>
<dbReference type="EMBL" id="KZ805557">
    <property type="protein sequence ID" value="PVH93972.1"/>
    <property type="molecule type" value="Genomic_DNA"/>
</dbReference>
<proteinExistence type="predicted"/>